<protein>
    <submittedName>
        <fullName evidence="8">RagB/SusD family nutrient uptake outer membrane protein</fullName>
    </submittedName>
</protein>
<name>A0ABR9AH58_9BACT</name>
<evidence type="ECO:0000256" key="5">
    <source>
        <dbReference type="ARBA" id="ARBA00023237"/>
    </source>
</evidence>
<comment type="subcellular location">
    <subcellularLocation>
        <location evidence="1">Cell outer membrane</location>
    </subcellularLocation>
</comment>
<evidence type="ECO:0000256" key="3">
    <source>
        <dbReference type="ARBA" id="ARBA00022729"/>
    </source>
</evidence>
<gene>
    <name evidence="8" type="ORF">IFO69_00830</name>
</gene>
<dbReference type="SUPFAM" id="SSF48452">
    <property type="entry name" value="TPR-like"/>
    <property type="match status" value="1"/>
</dbReference>
<dbReference type="InterPro" id="IPR033985">
    <property type="entry name" value="SusD-like_N"/>
</dbReference>
<dbReference type="Gene3D" id="1.25.40.900">
    <property type="match status" value="1"/>
</dbReference>
<dbReference type="Proteomes" id="UP000647133">
    <property type="component" value="Unassembled WGS sequence"/>
</dbReference>
<dbReference type="InterPro" id="IPR011990">
    <property type="entry name" value="TPR-like_helical_dom_sf"/>
</dbReference>
<dbReference type="Pfam" id="PF14322">
    <property type="entry name" value="SusD-like_3"/>
    <property type="match status" value="1"/>
</dbReference>
<dbReference type="Pfam" id="PF07980">
    <property type="entry name" value="SusD_RagB"/>
    <property type="match status" value="1"/>
</dbReference>
<keyword evidence="5" id="KW-0998">Cell outer membrane</keyword>
<keyword evidence="3" id="KW-0732">Signal</keyword>
<feature type="domain" description="SusD-like N-terminal" evidence="7">
    <location>
        <begin position="25"/>
        <end position="233"/>
    </location>
</feature>
<proteinExistence type="inferred from homology"/>
<dbReference type="CDD" id="cd08977">
    <property type="entry name" value="SusD"/>
    <property type="match status" value="1"/>
</dbReference>
<evidence type="ECO:0000256" key="1">
    <source>
        <dbReference type="ARBA" id="ARBA00004442"/>
    </source>
</evidence>
<accession>A0ABR9AH58</accession>
<sequence length="470" mass="52167">MKKTIIYLLAGALTMGSISSCSEKFLEIDPEQSVSTNNAITDVNTLQTALNGTYSKLQGSGYYGRSVYVIPELMADNLYLSLRNTGRYLDYHNFIVREQDSFAEDLWNTSYEVVINATRALQGGEALTLNGTQQEEANQMIGEAYTLRALAHFDLTRFFAQPYNFSADAAHEGVPIIATIGEDPIAPARNTVKEDYDLIIADLNKAIGLMSDETANGTLSLNAAKALLARVYLYTEQYELAAETANEVIQSGNYSLLSSENYSDIWSEDYNSEVIFEIVNTIADNAGTNGLGHFFDEAGYADALATEDLYATYADSDVRKSAIERKPKNGAEDNALFVMKFPQGALQDDDVKILRIAEVYLIRAEAYAKTGQETLALEDLNTLAQSRDPEAEPIVATGEALLDRILEERRKELAFEGHRLFDLNRNKMNVNIDQGINVIEESYPNNRFILPIPLSELNANPNILPQNPDY</sequence>
<dbReference type="PROSITE" id="PS51257">
    <property type="entry name" value="PROKAR_LIPOPROTEIN"/>
    <property type="match status" value="1"/>
</dbReference>
<evidence type="ECO:0000256" key="4">
    <source>
        <dbReference type="ARBA" id="ARBA00023136"/>
    </source>
</evidence>
<evidence type="ECO:0000256" key="2">
    <source>
        <dbReference type="ARBA" id="ARBA00006275"/>
    </source>
</evidence>
<organism evidence="8 9">
    <name type="scientific">Echinicola arenosa</name>
    <dbReference type="NCBI Taxonomy" id="2774144"/>
    <lineage>
        <taxon>Bacteria</taxon>
        <taxon>Pseudomonadati</taxon>
        <taxon>Bacteroidota</taxon>
        <taxon>Cytophagia</taxon>
        <taxon>Cytophagales</taxon>
        <taxon>Cyclobacteriaceae</taxon>
        <taxon>Echinicola</taxon>
    </lineage>
</organism>
<evidence type="ECO:0000259" key="6">
    <source>
        <dbReference type="Pfam" id="PF07980"/>
    </source>
</evidence>
<comment type="caution">
    <text evidence="8">The sequence shown here is derived from an EMBL/GenBank/DDBJ whole genome shotgun (WGS) entry which is preliminary data.</text>
</comment>
<feature type="domain" description="RagB/SusD" evidence="6">
    <location>
        <begin position="347"/>
        <end position="470"/>
    </location>
</feature>
<evidence type="ECO:0000313" key="8">
    <source>
        <dbReference type="EMBL" id="MBD8487280.1"/>
    </source>
</evidence>
<dbReference type="EMBL" id="JACYTQ010000001">
    <property type="protein sequence ID" value="MBD8487280.1"/>
    <property type="molecule type" value="Genomic_DNA"/>
</dbReference>
<dbReference type="Gene3D" id="2.20.20.130">
    <property type="match status" value="1"/>
</dbReference>
<dbReference type="Gene3D" id="1.25.40.390">
    <property type="match status" value="1"/>
</dbReference>
<dbReference type="InterPro" id="IPR012944">
    <property type="entry name" value="SusD_RagB_dom"/>
</dbReference>
<comment type="similarity">
    <text evidence="2">Belongs to the SusD family.</text>
</comment>
<keyword evidence="9" id="KW-1185">Reference proteome</keyword>
<evidence type="ECO:0000313" key="9">
    <source>
        <dbReference type="Proteomes" id="UP000647133"/>
    </source>
</evidence>
<keyword evidence="4" id="KW-0472">Membrane</keyword>
<evidence type="ECO:0000259" key="7">
    <source>
        <dbReference type="Pfam" id="PF14322"/>
    </source>
</evidence>
<reference evidence="8 9" key="1">
    <citation type="submission" date="2020-09" db="EMBL/GenBank/DDBJ databases">
        <title>Echinicola sp. CAU 1574 isolated from sand of Sido Beach.</title>
        <authorList>
            <person name="Kim W."/>
        </authorList>
    </citation>
    <scope>NUCLEOTIDE SEQUENCE [LARGE SCALE GENOMIC DNA]</scope>
    <source>
        <strain evidence="8 9">CAU 1574</strain>
    </source>
</reference>